<dbReference type="InterPro" id="IPR010559">
    <property type="entry name" value="Sig_transdc_His_kin_internal"/>
</dbReference>
<accession>A0A7Y3R9P3</accession>
<dbReference type="InterPro" id="IPR019734">
    <property type="entry name" value="TPR_rpt"/>
</dbReference>
<feature type="transmembrane region" description="Helical" evidence="3">
    <location>
        <begin position="405"/>
        <end position="425"/>
    </location>
</feature>
<feature type="repeat" description="TPR" evidence="1">
    <location>
        <begin position="128"/>
        <end position="161"/>
    </location>
</feature>
<dbReference type="SUPFAM" id="SSF48452">
    <property type="entry name" value="TPR-like"/>
    <property type="match status" value="3"/>
</dbReference>
<dbReference type="RefSeq" id="WP_171222689.1">
    <property type="nucleotide sequence ID" value="NZ_CP121446.1"/>
</dbReference>
<dbReference type="EMBL" id="JABEVX010000005">
    <property type="protein sequence ID" value="NNT72524.1"/>
    <property type="molecule type" value="Genomic_DNA"/>
</dbReference>
<dbReference type="SUPFAM" id="SSF55874">
    <property type="entry name" value="ATPase domain of HSP90 chaperone/DNA topoisomerase II/histidine kinase"/>
    <property type="match status" value="1"/>
</dbReference>
<dbReference type="Proteomes" id="UP000536509">
    <property type="component" value="Unassembled WGS sequence"/>
</dbReference>
<dbReference type="Pfam" id="PF13374">
    <property type="entry name" value="TPR_10"/>
    <property type="match status" value="1"/>
</dbReference>
<dbReference type="PANTHER" id="PTHR34220">
    <property type="entry name" value="SENSOR HISTIDINE KINASE YPDA"/>
    <property type="match status" value="1"/>
</dbReference>
<dbReference type="GO" id="GO:0016020">
    <property type="term" value="C:membrane"/>
    <property type="evidence" value="ECO:0007669"/>
    <property type="project" value="InterPro"/>
</dbReference>
<evidence type="ECO:0000256" key="3">
    <source>
        <dbReference type="SAM" id="Phobius"/>
    </source>
</evidence>
<dbReference type="AlphaFoldDB" id="A0A7Y3R9P3"/>
<keyword evidence="3" id="KW-0812">Transmembrane</keyword>
<feature type="domain" description="Signal transduction histidine kinase internal region" evidence="4">
    <location>
        <begin position="444"/>
        <end position="523"/>
    </location>
</feature>
<keyword evidence="1" id="KW-0802">TPR repeat</keyword>
<dbReference type="GO" id="GO:0000155">
    <property type="term" value="F:phosphorelay sensor kinase activity"/>
    <property type="evidence" value="ECO:0007669"/>
    <property type="project" value="InterPro"/>
</dbReference>
<protein>
    <submittedName>
        <fullName evidence="5">Tetratricopeptide repeat protein</fullName>
    </submittedName>
</protein>
<feature type="repeat" description="TPR" evidence="1">
    <location>
        <begin position="287"/>
        <end position="320"/>
    </location>
</feature>
<keyword evidence="3" id="KW-0472">Membrane</keyword>
<dbReference type="Gene3D" id="3.30.565.10">
    <property type="entry name" value="Histidine kinase-like ATPase, C-terminal domain"/>
    <property type="match status" value="1"/>
</dbReference>
<comment type="caution">
    <text evidence="5">The sequence shown here is derived from an EMBL/GenBank/DDBJ whole genome shotgun (WGS) entry which is preliminary data.</text>
</comment>
<reference evidence="5 6" key="1">
    <citation type="submission" date="2020-05" db="EMBL/GenBank/DDBJ databases">
        <title>Draft genome of Flavobacterium sp. IMCC34852.</title>
        <authorList>
            <person name="Song J."/>
            <person name="Cho J.-C."/>
        </authorList>
    </citation>
    <scope>NUCLEOTIDE SEQUENCE [LARGE SCALE GENOMIC DNA]</scope>
    <source>
        <strain evidence="5 6">IMCC34852</strain>
    </source>
</reference>
<dbReference type="InterPro" id="IPR036890">
    <property type="entry name" value="HATPase_C_sf"/>
</dbReference>
<evidence type="ECO:0000256" key="2">
    <source>
        <dbReference type="SAM" id="Coils"/>
    </source>
</evidence>
<dbReference type="PROSITE" id="PS50005">
    <property type="entry name" value="TPR"/>
    <property type="match status" value="4"/>
</dbReference>
<evidence type="ECO:0000259" key="4">
    <source>
        <dbReference type="Pfam" id="PF06580"/>
    </source>
</evidence>
<evidence type="ECO:0000313" key="5">
    <source>
        <dbReference type="EMBL" id="NNT72524.1"/>
    </source>
</evidence>
<dbReference type="Pfam" id="PF13424">
    <property type="entry name" value="TPR_12"/>
    <property type="match status" value="2"/>
</dbReference>
<sequence>MRIEKYFLLFGLLLFSVLGWSQNQKLDSLVSVLPKTKNDIDKAELLNAIADQYKTSNPKQMLDYAQKAFDLAQKIDYQLAKGNALLNMGNANIILGNYAKALQHFTDAQYLFETITVKNDSENQKGLAKALGSIGIVFSEQSNYSKALQYYLKAVTIYEQLKDEEKCAKLYNNIGIVYKSQSSDFKALEYFIKAQKIQEKRNDPNLGITYTNIGNGYLKQNNLPKAFDYYSKAKTALDKNPNPRALGEWFNNVGLYYKASKQTEQAVSNWNSAIKTFASIEDKFGVGDSYIHLGQLFLEQNKLKEATNMAEKALALAKEIKVLEQVVLAEKLLSDIYAKQNKPALALAHFKKYSQAKDSLTNEENIRKSVEEELNFDFEKREAIHQKEIEKRDLLLKEESKRNTLQLFFAAIFGLLLFGIAFLIYNRIQLKKNLTLQKELAEYEQKALHLQMNPHFVFNCLGSISSFIVQNGTDSAIKYLSKFSKLMRLTLEYSKESLIPMDKEIESLQNYLELEQLRFNNKFTFSIFKSDAIEDDVALPPLLLQPFVENAIIHGVIPKKEIGSIAVRFTVEKDSLICTVEDNGIGFNESKAQKENSVVAHKSMALDITKKRLEMIESTTKQKTEFKIEEIKTNPEEILGTKVTLHLPIQYIK</sequence>
<keyword evidence="6" id="KW-1185">Reference proteome</keyword>
<dbReference type="Gene3D" id="1.25.40.10">
    <property type="entry name" value="Tetratricopeptide repeat domain"/>
    <property type="match status" value="2"/>
</dbReference>
<dbReference type="Pfam" id="PF06580">
    <property type="entry name" value="His_kinase"/>
    <property type="match status" value="1"/>
</dbReference>
<dbReference type="InterPro" id="IPR050640">
    <property type="entry name" value="Bact_2-comp_sensor_kinase"/>
</dbReference>
<dbReference type="InterPro" id="IPR011990">
    <property type="entry name" value="TPR-like_helical_dom_sf"/>
</dbReference>
<keyword evidence="3" id="KW-1133">Transmembrane helix</keyword>
<feature type="repeat" description="TPR" evidence="1">
    <location>
        <begin position="207"/>
        <end position="240"/>
    </location>
</feature>
<organism evidence="5 6">
    <name type="scientific">Flavobacterium rivulicola</name>
    <dbReference type="NCBI Taxonomy" id="2732161"/>
    <lineage>
        <taxon>Bacteria</taxon>
        <taxon>Pseudomonadati</taxon>
        <taxon>Bacteroidota</taxon>
        <taxon>Flavobacteriia</taxon>
        <taxon>Flavobacteriales</taxon>
        <taxon>Flavobacteriaceae</taxon>
        <taxon>Flavobacterium</taxon>
    </lineage>
</organism>
<gene>
    <name evidence="5" type="ORF">HKT18_09880</name>
</gene>
<keyword evidence="2" id="KW-0175">Coiled coil</keyword>
<dbReference type="SMART" id="SM00028">
    <property type="entry name" value="TPR"/>
    <property type="match status" value="6"/>
</dbReference>
<feature type="coiled-coil region" evidence="2">
    <location>
        <begin position="426"/>
        <end position="453"/>
    </location>
</feature>
<evidence type="ECO:0000313" key="6">
    <source>
        <dbReference type="Proteomes" id="UP000536509"/>
    </source>
</evidence>
<feature type="repeat" description="TPR" evidence="1">
    <location>
        <begin position="168"/>
        <end position="201"/>
    </location>
</feature>
<name>A0A7Y3R9P3_9FLAO</name>
<dbReference type="PANTHER" id="PTHR34220:SF7">
    <property type="entry name" value="SENSOR HISTIDINE KINASE YPDA"/>
    <property type="match status" value="1"/>
</dbReference>
<proteinExistence type="predicted"/>
<evidence type="ECO:0000256" key="1">
    <source>
        <dbReference type="PROSITE-ProRule" id="PRU00339"/>
    </source>
</evidence>